<dbReference type="PANTHER" id="PTHR23108:SF0">
    <property type="entry name" value="METHYLTRANSFERASE-LIKE PROTEIN 22"/>
    <property type="match status" value="1"/>
</dbReference>
<dbReference type="GO" id="GO:0008276">
    <property type="term" value="F:protein methyltransferase activity"/>
    <property type="evidence" value="ECO:0007669"/>
    <property type="project" value="InterPro"/>
</dbReference>
<protein>
    <recommendedName>
        <fullName evidence="4">Methyltransferase-like protein 22</fullName>
    </recommendedName>
</protein>
<dbReference type="OrthoDB" id="46564at2759"/>
<dbReference type="Pfam" id="PF10294">
    <property type="entry name" value="Methyltransf_16"/>
    <property type="match status" value="2"/>
</dbReference>
<dbReference type="AlphaFoldDB" id="A0A9Q0JSC2"/>
<comment type="caution">
    <text evidence="2">The sequence shown here is derived from an EMBL/GenBank/DDBJ whole genome shotgun (WGS) entry which is preliminary data.</text>
</comment>
<organism evidence="2 3">
    <name type="scientific">Turnera subulata</name>
    <dbReference type="NCBI Taxonomy" id="218843"/>
    <lineage>
        <taxon>Eukaryota</taxon>
        <taxon>Viridiplantae</taxon>
        <taxon>Streptophyta</taxon>
        <taxon>Embryophyta</taxon>
        <taxon>Tracheophyta</taxon>
        <taxon>Spermatophyta</taxon>
        <taxon>Magnoliopsida</taxon>
        <taxon>eudicotyledons</taxon>
        <taxon>Gunneridae</taxon>
        <taxon>Pentapetalae</taxon>
        <taxon>rosids</taxon>
        <taxon>fabids</taxon>
        <taxon>Malpighiales</taxon>
        <taxon>Passifloraceae</taxon>
        <taxon>Turnera</taxon>
    </lineage>
</organism>
<feature type="compositionally biased region" description="Polar residues" evidence="1">
    <location>
        <begin position="1"/>
        <end position="12"/>
    </location>
</feature>
<accession>A0A9Q0JSC2</accession>
<feature type="region of interest" description="Disordered" evidence="1">
    <location>
        <begin position="1"/>
        <end position="27"/>
    </location>
</feature>
<reference evidence="2" key="1">
    <citation type="submission" date="2022-02" db="EMBL/GenBank/DDBJ databases">
        <authorList>
            <person name="Henning P.M."/>
            <person name="McCubbin A.G."/>
            <person name="Shore J.S."/>
        </authorList>
    </citation>
    <scope>NUCLEOTIDE SEQUENCE</scope>
    <source>
        <strain evidence="2">F60SS</strain>
        <tissue evidence="2">Leaves</tissue>
    </source>
</reference>
<name>A0A9Q0JSC2_9ROSI</name>
<reference evidence="2" key="2">
    <citation type="journal article" date="2023" name="Plants (Basel)">
        <title>Annotation of the Turnera subulata (Passifloraceae) Draft Genome Reveals the S-Locus Evolved after the Divergence of Turneroideae from Passifloroideae in a Stepwise Manner.</title>
        <authorList>
            <person name="Henning P.M."/>
            <person name="Roalson E.H."/>
            <person name="Mir W."/>
            <person name="McCubbin A.G."/>
            <person name="Shore J.S."/>
        </authorList>
    </citation>
    <scope>NUCLEOTIDE SEQUENCE</scope>
    <source>
        <strain evidence="2">F60SS</strain>
    </source>
</reference>
<evidence type="ECO:0000313" key="3">
    <source>
        <dbReference type="Proteomes" id="UP001141552"/>
    </source>
</evidence>
<gene>
    <name evidence="2" type="ORF">Tsubulata_046423</name>
</gene>
<evidence type="ECO:0008006" key="4">
    <source>
        <dbReference type="Google" id="ProtNLM"/>
    </source>
</evidence>
<dbReference type="SUPFAM" id="SSF53335">
    <property type="entry name" value="S-adenosyl-L-methionine-dependent methyltransferases"/>
    <property type="match status" value="1"/>
</dbReference>
<proteinExistence type="predicted"/>
<dbReference type="InterPro" id="IPR019410">
    <property type="entry name" value="Methyltransf_16"/>
</dbReference>
<dbReference type="InterPro" id="IPR038899">
    <property type="entry name" value="METTL22"/>
</dbReference>
<sequence>MEAISSLSSDETLQLPRSMEGQDLQDEEEELQVMSQVHLGCPPGSSGTHFTRFTISIPPGADHRRCKGLFKDDDDEEESTMKPVMLVDEDGDLVLSRRGSTKSTHSFTVTIQHKITSSIPSVGLQVWKAELVLSDFVLHKMFTSSDFDGIIALELGAGTGLVGMLLSHVAETVFLTDRGDEILENCVKNVCLNSNLLNYRGKVLVRELDWMDSWPPKMSMGDAACQNRYSWNASEVDQVQEASLLLAADVIYSDDLTTALFSILKRLMSQGPEKVLYLALEKRYNFSLDDLDVVANGYSCFQSHIRKEEENEDLDDGSHPRFVGRSLDLSLIPQYVKGYDRGNEVELWQIKYIERKHKSCNSCN</sequence>
<dbReference type="FunFam" id="3.40.50.150:FF:000267">
    <property type="entry name" value="Putative methyltransferase family protein"/>
    <property type="match status" value="1"/>
</dbReference>
<keyword evidence="3" id="KW-1185">Reference proteome</keyword>
<dbReference type="InterPro" id="IPR029063">
    <property type="entry name" value="SAM-dependent_MTases_sf"/>
</dbReference>
<dbReference type="Proteomes" id="UP001141552">
    <property type="component" value="Unassembled WGS sequence"/>
</dbReference>
<evidence type="ECO:0000256" key="1">
    <source>
        <dbReference type="SAM" id="MobiDB-lite"/>
    </source>
</evidence>
<dbReference type="EMBL" id="JAKUCV010000085">
    <property type="protein sequence ID" value="KAJ4851312.1"/>
    <property type="molecule type" value="Genomic_DNA"/>
</dbReference>
<dbReference type="Gene3D" id="3.40.50.150">
    <property type="entry name" value="Vaccinia Virus protein VP39"/>
    <property type="match status" value="1"/>
</dbReference>
<dbReference type="GO" id="GO:0005634">
    <property type="term" value="C:nucleus"/>
    <property type="evidence" value="ECO:0007669"/>
    <property type="project" value="TreeGrafter"/>
</dbReference>
<dbReference type="PANTHER" id="PTHR23108">
    <property type="entry name" value="METHYLTRANSFERASE-RELATED"/>
    <property type="match status" value="1"/>
</dbReference>
<evidence type="ECO:0000313" key="2">
    <source>
        <dbReference type="EMBL" id="KAJ4851312.1"/>
    </source>
</evidence>